<evidence type="ECO:0008006" key="4">
    <source>
        <dbReference type="Google" id="ProtNLM"/>
    </source>
</evidence>
<keyword evidence="1" id="KW-0472">Membrane</keyword>
<protein>
    <recommendedName>
        <fullName evidence="4">DoxX family protein</fullName>
    </recommendedName>
</protein>
<feature type="transmembrane region" description="Helical" evidence="1">
    <location>
        <begin position="74"/>
        <end position="96"/>
    </location>
</feature>
<gene>
    <name evidence="2" type="ORF">A4R26_02260</name>
</gene>
<keyword evidence="3" id="KW-1185">Reference proteome</keyword>
<sequence>MKSIKMLSLGLGVVSLVFGILKFFSPFRDWYHAQIESSGLPQYMYAIGIAGEIITGIVFFLPFLVMMNDRSKHLLLVLANCLMISIMVAATVVHLIRWVPSAILPLKIKPPVIPLLFMAIAVINLVMVQKSGRLSNSGEGIR</sequence>
<name>A0A1V9GDH4_9BACT</name>
<reference evidence="3" key="1">
    <citation type="submission" date="2016-04" db="EMBL/GenBank/DDBJ databases">
        <authorList>
            <person name="Chen L."/>
            <person name="Zhuang W."/>
            <person name="Wang G."/>
        </authorList>
    </citation>
    <scope>NUCLEOTIDE SEQUENCE [LARGE SCALE GENOMIC DNA]</scope>
    <source>
        <strain evidence="3">208</strain>
    </source>
</reference>
<accession>A0A1V9GDH4</accession>
<keyword evidence="1" id="KW-1133">Transmembrane helix</keyword>
<proteinExistence type="predicted"/>
<evidence type="ECO:0000256" key="1">
    <source>
        <dbReference type="SAM" id="Phobius"/>
    </source>
</evidence>
<dbReference type="RefSeq" id="WP_133054509.1">
    <property type="nucleotide sequence ID" value="NZ_LWBP01000001.1"/>
</dbReference>
<dbReference type="EMBL" id="LWBP01000001">
    <property type="protein sequence ID" value="OQP68640.1"/>
    <property type="molecule type" value="Genomic_DNA"/>
</dbReference>
<dbReference type="STRING" id="550983.A4R26_02260"/>
<feature type="transmembrane region" description="Helical" evidence="1">
    <location>
        <begin position="43"/>
        <end position="67"/>
    </location>
</feature>
<feature type="transmembrane region" description="Helical" evidence="1">
    <location>
        <begin position="108"/>
        <end position="128"/>
    </location>
</feature>
<keyword evidence="1" id="KW-0812">Transmembrane</keyword>
<evidence type="ECO:0000313" key="3">
    <source>
        <dbReference type="Proteomes" id="UP000192276"/>
    </source>
</evidence>
<dbReference type="AlphaFoldDB" id="A0A1V9GDH4"/>
<organism evidence="2 3">
    <name type="scientific">Niastella populi</name>
    <dbReference type="NCBI Taxonomy" id="550983"/>
    <lineage>
        <taxon>Bacteria</taxon>
        <taxon>Pseudomonadati</taxon>
        <taxon>Bacteroidota</taxon>
        <taxon>Chitinophagia</taxon>
        <taxon>Chitinophagales</taxon>
        <taxon>Chitinophagaceae</taxon>
        <taxon>Niastella</taxon>
    </lineage>
</organism>
<dbReference type="OrthoDB" id="4731268at2"/>
<comment type="caution">
    <text evidence="2">The sequence shown here is derived from an EMBL/GenBank/DDBJ whole genome shotgun (WGS) entry which is preliminary data.</text>
</comment>
<dbReference type="Proteomes" id="UP000192276">
    <property type="component" value="Unassembled WGS sequence"/>
</dbReference>
<evidence type="ECO:0000313" key="2">
    <source>
        <dbReference type="EMBL" id="OQP68640.1"/>
    </source>
</evidence>